<protein>
    <submittedName>
        <fullName evidence="10">ATP-binding cassette domain-containing protein</fullName>
    </submittedName>
</protein>
<evidence type="ECO:0000256" key="5">
    <source>
        <dbReference type="ARBA" id="ARBA00022741"/>
    </source>
</evidence>
<keyword evidence="12" id="KW-1185">Reference proteome</keyword>
<dbReference type="PROSITE" id="PS50893">
    <property type="entry name" value="ABC_TRANSPORTER_2"/>
    <property type="match status" value="1"/>
</dbReference>
<dbReference type="PANTHER" id="PTHR43553">
    <property type="entry name" value="HEAVY METAL TRANSPORTER"/>
    <property type="match status" value="1"/>
</dbReference>
<dbReference type="InterPro" id="IPR050095">
    <property type="entry name" value="ECF_ABC_transporter_ATP-bd"/>
</dbReference>
<dbReference type="SMART" id="SM00382">
    <property type="entry name" value="AAA"/>
    <property type="match status" value="1"/>
</dbReference>
<dbReference type="SUPFAM" id="SSF52540">
    <property type="entry name" value="P-loop containing nucleoside triphosphate hydrolases"/>
    <property type="match status" value="1"/>
</dbReference>
<evidence type="ECO:0000259" key="9">
    <source>
        <dbReference type="PROSITE" id="PS50893"/>
    </source>
</evidence>
<dbReference type="Pfam" id="PF00005">
    <property type="entry name" value="ABC_tran"/>
    <property type="match status" value="1"/>
</dbReference>
<evidence type="ECO:0000313" key="13">
    <source>
        <dbReference type="Proteomes" id="UP000462449"/>
    </source>
</evidence>
<keyword evidence="3" id="KW-0813">Transport</keyword>
<dbReference type="FunFam" id="3.40.50.300:FF:000224">
    <property type="entry name" value="Energy-coupling factor transporter ATP-binding protein EcfA"/>
    <property type="match status" value="1"/>
</dbReference>
<keyword evidence="8" id="KW-0472">Membrane</keyword>
<dbReference type="InterPro" id="IPR015856">
    <property type="entry name" value="ABC_transpr_CbiO/EcfA_su"/>
</dbReference>
<keyword evidence="7" id="KW-1278">Translocase</keyword>
<organism evidence="10 13">
    <name type="scientific">Labilibaculum euxinus</name>
    <dbReference type="NCBI Taxonomy" id="2686357"/>
    <lineage>
        <taxon>Bacteria</taxon>
        <taxon>Pseudomonadati</taxon>
        <taxon>Bacteroidota</taxon>
        <taxon>Bacteroidia</taxon>
        <taxon>Marinilabiliales</taxon>
        <taxon>Marinifilaceae</taxon>
        <taxon>Labilibaculum</taxon>
    </lineage>
</organism>
<dbReference type="InterPro" id="IPR003439">
    <property type="entry name" value="ABC_transporter-like_ATP-bd"/>
</dbReference>
<dbReference type="EMBL" id="QTZN02000035">
    <property type="protein sequence ID" value="MVB08127.1"/>
    <property type="molecule type" value="Genomic_DNA"/>
</dbReference>
<dbReference type="Gene3D" id="3.40.50.300">
    <property type="entry name" value="P-loop containing nucleotide triphosphate hydrolases"/>
    <property type="match status" value="1"/>
</dbReference>
<dbReference type="GO" id="GO:0016887">
    <property type="term" value="F:ATP hydrolysis activity"/>
    <property type="evidence" value="ECO:0007669"/>
    <property type="project" value="InterPro"/>
</dbReference>
<dbReference type="Proteomes" id="UP000462449">
    <property type="component" value="Unassembled WGS sequence"/>
</dbReference>
<reference evidence="11 12" key="1">
    <citation type="submission" date="2019-11" db="EMBL/GenBank/DDBJ databases">
        <title>Draft genome sequence of Labilibaculum sp. strain SYP isolated from Black Sea.</title>
        <authorList>
            <person name="Yadav S."/>
            <person name="Villanueva L."/>
        </authorList>
    </citation>
    <scope>NUCLEOTIDE SEQUENCE [LARGE SCALE GENOMIC DNA]</scope>
    <source>
        <strain evidence="11 12">44</strain>
    </source>
</reference>
<evidence type="ECO:0000256" key="8">
    <source>
        <dbReference type="ARBA" id="ARBA00023136"/>
    </source>
</evidence>
<feature type="domain" description="ABC transporter" evidence="9">
    <location>
        <begin position="2"/>
        <end position="237"/>
    </location>
</feature>
<evidence type="ECO:0000256" key="6">
    <source>
        <dbReference type="ARBA" id="ARBA00022840"/>
    </source>
</evidence>
<evidence type="ECO:0000256" key="1">
    <source>
        <dbReference type="ARBA" id="ARBA00004236"/>
    </source>
</evidence>
<evidence type="ECO:0000256" key="3">
    <source>
        <dbReference type="ARBA" id="ARBA00022448"/>
    </source>
</evidence>
<dbReference type="InterPro" id="IPR003593">
    <property type="entry name" value="AAA+_ATPase"/>
</dbReference>
<dbReference type="AlphaFoldDB" id="A0A7M4D8E3"/>
<dbReference type="RefSeq" id="WP_156196442.1">
    <property type="nucleotide sequence ID" value="NZ_QTZN02000035.1"/>
</dbReference>
<gene>
    <name evidence="11" type="ORF">DWB62_013970</name>
    <name evidence="10" type="ORF">GNY23_13970</name>
</gene>
<evidence type="ECO:0000256" key="4">
    <source>
        <dbReference type="ARBA" id="ARBA00022475"/>
    </source>
</evidence>
<evidence type="ECO:0000313" key="12">
    <source>
        <dbReference type="Proteomes" id="UP000285951"/>
    </source>
</evidence>
<evidence type="ECO:0000256" key="2">
    <source>
        <dbReference type="ARBA" id="ARBA00005417"/>
    </source>
</evidence>
<dbReference type="InterPro" id="IPR027417">
    <property type="entry name" value="P-loop_NTPase"/>
</dbReference>
<evidence type="ECO:0000313" key="11">
    <source>
        <dbReference type="EMBL" id="MVB08127.1"/>
    </source>
</evidence>
<evidence type="ECO:0000256" key="7">
    <source>
        <dbReference type="ARBA" id="ARBA00022967"/>
    </source>
</evidence>
<keyword evidence="4" id="KW-1003">Cell membrane</keyword>
<dbReference type="GO" id="GO:0042626">
    <property type="term" value="F:ATPase-coupled transmembrane transporter activity"/>
    <property type="evidence" value="ECO:0007669"/>
    <property type="project" value="TreeGrafter"/>
</dbReference>
<dbReference type="Proteomes" id="UP000285951">
    <property type="component" value="Unassembled WGS sequence"/>
</dbReference>
<comment type="caution">
    <text evidence="10">The sequence shown here is derived from an EMBL/GenBank/DDBJ whole genome shotgun (WGS) entry which is preliminary data.</text>
</comment>
<comment type="subcellular location">
    <subcellularLocation>
        <location evidence="1">Cell membrane</location>
    </subcellularLocation>
</comment>
<dbReference type="GO" id="GO:0005524">
    <property type="term" value="F:ATP binding"/>
    <property type="evidence" value="ECO:0007669"/>
    <property type="project" value="UniProtKB-KW"/>
</dbReference>
<sequence>MIQLQNIEYTYPEGTKGLEAVSLQIEQGSRVAFLGENGAGKSSLFLVLNGIHKPQKGKYVLDGKQFGFSTKERKQMAHKVGYVFQDPEVQLFAASVYEDVAFGPFNLDLDRKDIEIRVEKYLNLLRIQELKDKAPHQLSYGQKKQVAVAGVLAMEPEIILFDEPFAWLDNRHKQIMNEIIDDLNKQAKTVLISTHNPDFAYEWADQVILMKEGRIIAAGSPEKIMSNRVLMQEIGMELPLVVQFTKKVGMNKHSRSIQSLLREI</sequence>
<keyword evidence="6 10" id="KW-0067">ATP-binding</keyword>
<dbReference type="GO" id="GO:0043190">
    <property type="term" value="C:ATP-binding cassette (ABC) transporter complex"/>
    <property type="evidence" value="ECO:0007669"/>
    <property type="project" value="TreeGrafter"/>
</dbReference>
<name>A0A7M4D8E3_9BACT</name>
<reference evidence="10 13" key="2">
    <citation type="submission" date="2019-12" db="EMBL/GenBank/DDBJ databases">
        <title>Draft genome sequence of Labilibaculum sp. strain 44 isolated from deep waters of Black Sea.</title>
        <authorList>
            <person name="Yadav S."/>
            <person name="Villanueva L."/>
        </authorList>
    </citation>
    <scope>NUCLEOTIDE SEQUENCE [LARGE SCALE GENOMIC DNA]</scope>
    <source>
        <strain evidence="10 13">44</strain>
    </source>
</reference>
<dbReference type="EMBL" id="WOTW01000035">
    <property type="protein sequence ID" value="MUP38922.1"/>
    <property type="molecule type" value="Genomic_DNA"/>
</dbReference>
<accession>A0A7M4D8E3</accession>
<proteinExistence type="inferred from homology"/>
<keyword evidence="5" id="KW-0547">Nucleotide-binding</keyword>
<comment type="similarity">
    <text evidence="2">Belongs to the ABC transporter superfamily.</text>
</comment>
<dbReference type="CDD" id="cd03225">
    <property type="entry name" value="ABC_cobalt_CbiO_domain1"/>
    <property type="match status" value="1"/>
</dbReference>
<dbReference type="OrthoDB" id="9806726at2"/>
<evidence type="ECO:0000313" key="10">
    <source>
        <dbReference type="EMBL" id="MUP38922.1"/>
    </source>
</evidence>
<dbReference type="PANTHER" id="PTHR43553:SF24">
    <property type="entry name" value="ENERGY-COUPLING FACTOR TRANSPORTER ATP-BINDING PROTEIN ECFA1"/>
    <property type="match status" value="1"/>
</dbReference>